<evidence type="ECO:0000313" key="2">
    <source>
        <dbReference type="EMBL" id="CAI9951524.1"/>
    </source>
</evidence>
<reference evidence="3 4" key="2">
    <citation type="submission" date="2024-07" db="EMBL/GenBank/DDBJ databases">
        <authorList>
            <person name="Akdeniz Z."/>
        </authorList>
    </citation>
    <scope>NUCLEOTIDE SEQUENCE [LARGE SCALE GENOMIC DNA]</scope>
</reference>
<dbReference type="EMBL" id="CATOUU010000824">
    <property type="protein sequence ID" value="CAI9951524.1"/>
    <property type="molecule type" value="Genomic_DNA"/>
</dbReference>
<organism evidence="2">
    <name type="scientific">Hexamita inflata</name>
    <dbReference type="NCBI Taxonomy" id="28002"/>
    <lineage>
        <taxon>Eukaryota</taxon>
        <taxon>Metamonada</taxon>
        <taxon>Diplomonadida</taxon>
        <taxon>Hexamitidae</taxon>
        <taxon>Hexamitinae</taxon>
        <taxon>Hexamita</taxon>
    </lineage>
</organism>
<keyword evidence="4" id="KW-1185">Reference proteome</keyword>
<gene>
    <name evidence="3" type="ORF">HINF_LOCUS37207</name>
    <name evidence="2" type="ORF">HINF_LOCUS39169</name>
</gene>
<evidence type="ECO:0000256" key="1">
    <source>
        <dbReference type="SAM" id="Phobius"/>
    </source>
</evidence>
<proteinExistence type="predicted"/>
<keyword evidence="1" id="KW-0812">Transmembrane</keyword>
<feature type="transmembrane region" description="Helical" evidence="1">
    <location>
        <begin position="21"/>
        <end position="44"/>
    </location>
</feature>
<evidence type="ECO:0000313" key="3">
    <source>
        <dbReference type="EMBL" id="CAL6038098.1"/>
    </source>
</evidence>
<evidence type="ECO:0000313" key="4">
    <source>
        <dbReference type="Proteomes" id="UP001642409"/>
    </source>
</evidence>
<sequence>MIFASNFTELDYSNKSILSSAVIRFVAISTNFNYSMISLFFIIYDRLKLNNQLSRIYQKQYQFINKQQGCQHIAWRIINSVLFQLKKSHDIYIENTGKNK</sequence>
<keyword evidence="1" id="KW-0472">Membrane</keyword>
<accession>A0AA86Q3C6</accession>
<protein>
    <submittedName>
        <fullName evidence="3">Hypothetical_protein</fullName>
    </submittedName>
</protein>
<dbReference type="EMBL" id="CAXDID020000138">
    <property type="protein sequence ID" value="CAL6038098.1"/>
    <property type="molecule type" value="Genomic_DNA"/>
</dbReference>
<keyword evidence="1" id="KW-1133">Transmembrane helix</keyword>
<dbReference type="AlphaFoldDB" id="A0AA86Q3C6"/>
<comment type="caution">
    <text evidence="2">The sequence shown here is derived from an EMBL/GenBank/DDBJ whole genome shotgun (WGS) entry which is preliminary data.</text>
</comment>
<reference evidence="2" key="1">
    <citation type="submission" date="2023-06" db="EMBL/GenBank/DDBJ databases">
        <authorList>
            <person name="Kurt Z."/>
        </authorList>
    </citation>
    <scope>NUCLEOTIDE SEQUENCE</scope>
</reference>
<dbReference type="Proteomes" id="UP001642409">
    <property type="component" value="Unassembled WGS sequence"/>
</dbReference>
<name>A0AA86Q3C6_9EUKA</name>